<protein>
    <recommendedName>
        <fullName evidence="5">N-acetylneuraminate lyase</fullName>
        <ecNumber evidence="5">4.1.3.3</ecNumber>
    </recommendedName>
</protein>
<comment type="similarity">
    <text evidence="3">Belongs to the DapA family. NanA subfamily.</text>
</comment>
<dbReference type="InterPro" id="IPR002220">
    <property type="entry name" value="DapA-like"/>
</dbReference>
<evidence type="ECO:0000313" key="12">
    <source>
        <dbReference type="Proteomes" id="UP001652620"/>
    </source>
</evidence>
<dbReference type="Pfam" id="PF00701">
    <property type="entry name" value="DHDPS"/>
    <property type="match status" value="1"/>
</dbReference>
<sequence>MEQYIAARYEEEVHATSMRATRARNTKVQTESKRVKFFDFKGLMAPVFTAFKNNEEQSLEVQNIDRYAEWLKSNRISGVLVNGMSGEGPALGLSERMRNAEAWWEAAQKYELVMFLQVGGAPLPDVLVMADHAHDLGVHAVLCLPELFYKPTTIEQLVSYMRLVARRCAALPFFYYHLPLNTGVYLNMRDFCKLAEETIPNFYGIHFASNDLDDGEACLREGRVIILGNSRLLACGLLVGFESALMTVLNIRPDLGWAIWNAMLNNNLETARDTQMLLNNKISYYMGRSNEHGYIEAMKQWFDDEVRQGNGPGFFIGSARKFF</sequence>
<evidence type="ECO:0000256" key="9">
    <source>
        <dbReference type="ARBA" id="ARBA00023277"/>
    </source>
</evidence>
<comment type="catalytic activity">
    <reaction evidence="10">
        <text>aceneuramate = aldehydo-N-acetyl-D-mannosamine + pyruvate</text>
        <dbReference type="Rhea" id="RHEA:23296"/>
        <dbReference type="ChEBI" id="CHEBI:15361"/>
        <dbReference type="ChEBI" id="CHEBI:17122"/>
        <dbReference type="ChEBI" id="CHEBI:173083"/>
        <dbReference type="EC" id="4.1.3.3"/>
    </reaction>
</comment>
<dbReference type="RefSeq" id="XP_011202010.2">
    <property type="nucleotide sequence ID" value="XM_011203708.3"/>
</dbReference>
<dbReference type="PIRSF" id="PIRSF001365">
    <property type="entry name" value="DHDPS"/>
    <property type="match status" value="1"/>
</dbReference>
<organism evidence="12 13">
    <name type="scientific">Bactrocera dorsalis</name>
    <name type="common">Oriental fruit fly</name>
    <name type="synonym">Dacus dorsalis</name>
    <dbReference type="NCBI Taxonomy" id="27457"/>
    <lineage>
        <taxon>Eukaryota</taxon>
        <taxon>Metazoa</taxon>
        <taxon>Ecdysozoa</taxon>
        <taxon>Arthropoda</taxon>
        <taxon>Hexapoda</taxon>
        <taxon>Insecta</taxon>
        <taxon>Pterygota</taxon>
        <taxon>Neoptera</taxon>
        <taxon>Endopterygota</taxon>
        <taxon>Diptera</taxon>
        <taxon>Brachycera</taxon>
        <taxon>Muscomorpha</taxon>
        <taxon>Tephritoidea</taxon>
        <taxon>Tephritidae</taxon>
        <taxon>Bactrocera</taxon>
        <taxon>Bactrocera</taxon>
    </lineage>
</organism>
<keyword evidence="6" id="KW-0963">Cytoplasm</keyword>
<keyword evidence="8" id="KW-0704">Schiff base</keyword>
<keyword evidence="9" id="KW-0119">Carbohydrate metabolism</keyword>
<dbReference type="GO" id="GO:0008747">
    <property type="term" value="F:N-acetylneuraminate lyase activity"/>
    <property type="evidence" value="ECO:0007669"/>
    <property type="project" value="UniProtKB-EC"/>
</dbReference>
<evidence type="ECO:0000256" key="3">
    <source>
        <dbReference type="ARBA" id="ARBA00006324"/>
    </source>
</evidence>
<keyword evidence="7 11" id="KW-0456">Lyase</keyword>
<dbReference type="GeneID" id="105225310"/>
<evidence type="ECO:0000256" key="8">
    <source>
        <dbReference type="ARBA" id="ARBA00023270"/>
    </source>
</evidence>
<dbReference type="PANTHER" id="PTHR12128">
    <property type="entry name" value="DIHYDRODIPICOLINATE SYNTHASE"/>
    <property type="match status" value="1"/>
</dbReference>
<comment type="subunit">
    <text evidence="4">Homotetramer.</text>
</comment>
<dbReference type="AlphaFoldDB" id="A0A6I9VFA7"/>
<comment type="pathway">
    <text evidence="2">Amino-sugar metabolism; N-acetylneuraminate degradation.</text>
</comment>
<evidence type="ECO:0000256" key="10">
    <source>
        <dbReference type="ARBA" id="ARBA00044906"/>
    </source>
</evidence>
<evidence type="ECO:0000256" key="6">
    <source>
        <dbReference type="ARBA" id="ARBA00022490"/>
    </source>
</evidence>
<gene>
    <name evidence="13" type="primary">LOC105225310</name>
</gene>
<dbReference type="EC" id="4.1.3.3" evidence="5"/>
<dbReference type="OrthoDB" id="191315at2759"/>
<comment type="subcellular location">
    <subcellularLocation>
        <location evidence="1">Cytoplasm</location>
    </subcellularLocation>
</comment>
<dbReference type="PANTHER" id="PTHR12128:SF21">
    <property type="entry name" value="N-ACETYLNEURAMINATE LYASE"/>
    <property type="match status" value="1"/>
</dbReference>
<proteinExistence type="inferred from homology"/>
<dbReference type="SUPFAM" id="SSF51569">
    <property type="entry name" value="Aldolase"/>
    <property type="match status" value="1"/>
</dbReference>
<dbReference type="SMART" id="SM01130">
    <property type="entry name" value="DHDPS"/>
    <property type="match status" value="1"/>
</dbReference>
<dbReference type="InterPro" id="IPR013785">
    <property type="entry name" value="Aldolase_TIM"/>
</dbReference>
<evidence type="ECO:0000256" key="7">
    <source>
        <dbReference type="ARBA" id="ARBA00023239"/>
    </source>
</evidence>
<evidence type="ECO:0000256" key="5">
    <source>
        <dbReference type="ARBA" id="ARBA00012911"/>
    </source>
</evidence>
<reference evidence="13" key="2">
    <citation type="submission" date="2025-08" db="UniProtKB">
        <authorList>
            <consortium name="RefSeq"/>
        </authorList>
    </citation>
    <scope>IDENTIFICATION</scope>
    <source>
        <tissue evidence="13">Adult</tissue>
    </source>
</reference>
<evidence type="ECO:0000256" key="2">
    <source>
        <dbReference type="ARBA" id="ARBA00004878"/>
    </source>
</evidence>
<dbReference type="GO" id="GO:0005737">
    <property type="term" value="C:cytoplasm"/>
    <property type="evidence" value="ECO:0007669"/>
    <property type="project" value="UniProtKB-SubCell"/>
</dbReference>
<evidence type="ECO:0000256" key="4">
    <source>
        <dbReference type="ARBA" id="ARBA00011881"/>
    </source>
</evidence>
<evidence type="ECO:0000313" key="13">
    <source>
        <dbReference type="RefSeq" id="XP_011202010.2"/>
    </source>
</evidence>
<accession>A0A6I9VFA7</accession>
<reference evidence="12" key="1">
    <citation type="submission" date="2025-05" db="UniProtKB">
        <authorList>
            <consortium name="RefSeq"/>
        </authorList>
    </citation>
    <scope>NUCLEOTIDE SEQUENCE [LARGE SCALE GENOMIC DNA]</scope>
</reference>
<name>A0A6I9VFA7_BACDO</name>
<dbReference type="KEGG" id="bdr:105225310"/>
<dbReference type="Gene3D" id="3.20.20.70">
    <property type="entry name" value="Aldolase class I"/>
    <property type="match status" value="1"/>
</dbReference>
<dbReference type="InParanoid" id="A0A6I9VFA7"/>
<keyword evidence="12" id="KW-1185">Reference proteome</keyword>
<evidence type="ECO:0000256" key="1">
    <source>
        <dbReference type="ARBA" id="ARBA00004496"/>
    </source>
</evidence>
<dbReference type="Proteomes" id="UP001652620">
    <property type="component" value="Chromosome 1"/>
</dbReference>
<evidence type="ECO:0000256" key="11">
    <source>
        <dbReference type="PIRNR" id="PIRNR001365"/>
    </source>
</evidence>